<gene>
    <name evidence="6" type="ORF">SAMN03080603_01385</name>
</gene>
<dbReference type="InterPro" id="IPR047640">
    <property type="entry name" value="RpiR-like"/>
</dbReference>
<dbReference type="CDD" id="cd05013">
    <property type="entry name" value="SIS_RpiR"/>
    <property type="match status" value="1"/>
</dbReference>
<dbReference type="PROSITE" id="PS51071">
    <property type="entry name" value="HTH_RPIR"/>
    <property type="match status" value="1"/>
</dbReference>
<evidence type="ECO:0000313" key="7">
    <source>
        <dbReference type="Proteomes" id="UP000199266"/>
    </source>
</evidence>
<dbReference type="Pfam" id="PF01380">
    <property type="entry name" value="SIS"/>
    <property type="match status" value="1"/>
</dbReference>
<dbReference type="GO" id="GO:1901135">
    <property type="term" value="P:carbohydrate derivative metabolic process"/>
    <property type="evidence" value="ECO:0007669"/>
    <property type="project" value="InterPro"/>
</dbReference>
<reference evidence="7" key="1">
    <citation type="submission" date="2016-10" db="EMBL/GenBank/DDBJ databases">
        <authorList>
            <person name="Varghese N."/>
            <person name="Submissions S."/>
        </authorList>
    </citation>
    <scope>NUCLEOTIDE SEQUENCE [LARGE SCALE GENOMIC DNA]</scope>
    <source>
        <strain evidence="7">DSM 13490</strain>
    </source>
</reference>
<dbReference type="EMBL" id="FNPD01000007">
    <property type="protein sequence ID" value="SDX98050.1"/>
    <property type="molecule type" value="Genomic_DNA"/>
</dbReference>
<dbReference type="InterPro" id="IPR001347">
    <property type="entry name" value="SIS_dom"/>
</dbReference>
<keyword evidence="1" id="KW-0805">Transcription regulation</keyword>
<feature type="domain" description="HTH rpiR-type" evidence="4">
    <location>
        <begin position="1"/>
        <end position="77"/>
    </location>
</feature>
<proteinExistence type="predicted"/>
<dbReference type="PANTHER" id="PTHR30514">
    <property type="entry name" value="GLUCOKINASE"/>
    <property type="match status" value="1"/>
</dbReference>
<dbReference type="PROSITE" id="PS51464">
    <property type="entry name" value="SIS"/>
    <property type="match status" value="1"/>
</dbReference>
<dbReference type="GO" id="GO:0003700">
    <property type="term" value="F:DNA-binding transcription factor activity"/>
    <property type="evidence" value="ECO:0007669"/>
    <property type="project" value="InterPro"/>
</dbReference>
<keyword evidence="7" id="KW-1185">Reference proteome</keyword>
<evidence type="ECO:0000259" key="5">
    <source>
        <dbReference type="PROSITE" id="PS51464"/>
    </source>
</evidence>
<dbReference type="GO" id="GO:0097367">
    <property type="term" value="F:carbohydrate derivative binding"/>
    <property type="evidence" value="ECO:0007669"/>
    <property type="project" value="InterPro"/>
</dbReference>
<dbReference type="AlphaFoldDB" id="A0A1H3G4M1"/>
<feature type="domain" description="SIS" evidence="5">
    <location>
        <begin position="123"/>
        <end position="258"/>
    </location>
</feature>
<dbReference type="InterPro" id="IPR035472">
    <property type="entry name" value="RpiR-like_SIS"/>
</dbReference>
<dbReference type="SUPFAM" id="SSF53697">
    <property type="entry name" value="SIS domain"/>
    <property type="match status" value="1"/>
</dbReference>
<dbReference type="RefSeq" id="WP_091461593.1">
    <property type="nucleotide sequence ID" value="NZ_FNPD01000007.1"/>
</dbReference>
<accession>A0A1H3G4M1</accession>
<dbReference type="InterPro" id="IPR036388">
    <property type="entry name" value="WH-like_DNA-bd_sf"/>
</dbReference>
<dbReference type="PANTHER" id="PTHR30514:SF18">
    <property type="entry name" value="RPIR-FAMILY TRANSCRIPTIONAL REGULATOR"/>
    <property type="match status" value="1"/>
</dbReference>
<keyword evidence="3" id="KW-0804">Transcription</keyword>
<dbReference type="InterPro" id="IPR000281">
    <property type="entry name" value="HTH_RpiR"/>
</dbReference>
<dbReference type="Gene3D" id="1.10.10.10">
    <property type="entry name" value="Winged helix-like DNA-binding domain superfamily/Winged helix DNA-binding domain"/>
    <property type="match status" value="1"/>
</dbReference>
<name>A0A1H3G4M1_9BACT</name>
<evidence type="ECO:0000313" key="6">
    <source>
        <dbReference type="EMBL" id="SDX98050.1"/>
    </source>
</evidence>
<evidence type="ECO:0000256" key="2">
    <source>
        <dbReference type="ARBA" id="ARBA00023125"/>
    </source>
</evidence>
<dbReference type="InterPro" id="IPR046348">
    <property type="entry name" value="SIS_dom_sf"/>
</dbReference>
<dbReference type="SUPFAM" id="SSF46689">
    <property type="entry name" value="Homeodomain-like"/>
    <property type="match status" value="1"/>
</dbReference>
<evidence type="ECO:0000256" key="1">
    <source>
        <dbReference type="ARBA" id="ARBA00023015"/>
    </source>
</evidence>
<protein>
    <submittedName>
        <fullName evidence="6">Transcriptional regulator, RpiR family</fullName>
    </submittedName>
</protein>
<keyword evidence="2" id="KW-0238">DNA-binding</keyword>
<dbReference type="InterPro" id="IPR009057">
    <property type="entry name" value="Homeodomain-like_sf"/>
</dbReference>
<evidence type="ECO:0000256" key="3">
    <source>
        <dbReference type="ARBA" id="ARBA00023163"/>
    </source>
</evidence>
<sequence>MSLREIIQSKMEQLPRGQKAVALYVLEHAREAVGLTASELGKVVGVSEATVIRFASSLGFPGYPEFREALQESLLDQLKALERHQLYQTVGEGNNFIQSVIRQDLQKGINILATLDDRPIEDLARAICESSCINIVGLRSAKGLAYYFSAYLSWFIPETHVLNADMFLENVINARGDSLFIGISFPRYTKGTVQCLTLARELGKKTAAITDSPLSPLAPHADILVYAPCSHISFIDSFVIPVGLVNAVLLKVADNLGELTTKRLQELERAWAQYGVYEDRE</sequence>
<dbReference type="GO" id="GO:0003677">
    <property type="term" value="F:DNA binding"/>
    <property type="evidence" value="ECO:0007669"/>
    <property type="project" value="UniProtKB-KW"/>
</dbReference>
<organism evidence="6 7">
    <name type="scientific">Acetomicrobium thermoterrenum DSM 13490</name>
    <dbReference type="NCBI Taxonomy" id="1120987"/>
    <lineage>
        <taxon>Bacteria</taxon>
        <taxon>Thermotogati</taxon>
        <taxon>Synergistota</taxon>
        <taxon>Synergistia</taxon>
        <taxon>Synergistales</taxon>
        <taxon>Acetomicrobiaceae</taxon>
        <taxon>Acetomicrobium</taxon>
    </lineage>
</organism>
<dbReference type="Gene3D" id="3.40.50.10490">
    <property type="entry name" value="Glucose-6-phosphate isomerase like protein, domain 1"/>
    <property type="match status" value="1"/>
</dbReference>
<dbReference type="Proteomes" id="UP000199266">
    <property type="component" value="Unassembled WGS sequence"/>
</dbReference>
<evidence type="ECO:0000259" key="4">
    <source>
        <dbReference type="PROSITE" id="PS51071"/>
    </source>
</evidence>
<dbReference type="Pfam" id="PF01418">
    <property type="entry name" value="HTH_6"/>
    <property type="match status" value="1"/>
</dbReference>